<reference evidence="3 4" key="1">
    <citation type="submission" date="2017-09" db="EMBL/GenBank/DDBJ databases">
        <title>High-quality draft genome sequence of Butyrivibrio fibrisolvens INBov1, isolated from cow rumen.</title>
        <authorList>
            <person name="Rodriguez Hernaez J."/>
            <person name="Rivarola M."/>
            <person name="Paniego N."/>
            <person name="Cravero S."/>
            <person name="Ceron Cucchi M."/>
            <person name="Martinez M.C."/>
        </authorList>
    </citation>
    <scope>NUCLEOTIDE SEQUENCE [LARGE SCALE GENOMIC DNA]</scope>
    <source>
        <strain evidence="3 4">INBov1</strain>
    </source>
</reference>
<dbReference type="Pfam" id="PF00535">
    <property type="entry name" value="Glycos_transf_2"/>
    <property type="match status" value="1"/>
</dbReference>
<dbReference type="InterPro" id="IPR001173">
    <property type="entry name" value="Glyco_trans_2-like"/>
</dbReference>
<dbReference type="RefSeq" id="WP_110072092.1">
    <property type="nucleotide sequence ID" value="NZ_CM009896.1"/>
</dbReference>
<keyword evidence="1" id="KW-0472">Membrane</keyword>
<keyword evidence="1" id="KW-0812">Transmembrane</keyword>
<feature type="transmembrane region" description="Helical" evidence="1">
    <location>
        <begin position="268"/>
        <end position="289"/>
    </location>
</feature>
<proteinExistence type="predicted"/>
<protein>
    <submittedName>
        <fullName evidence="3">Glycosyl transferase family 2</fullName>
    </submittedName>
</protein>
<dbReference type="PANTHER" id="PTHR48090:SF8">
    <property type="entry name" value="GLYCOSYLTRANSFERASE CSBB-RELATED"/>
    <property type="match status" value="1"/>
</dbReference>
<evidence type="ECO:0000313" key="3">
    <source>
        <dbReference type="EMBL" id="PWT26216.1"/>
    </source>
</evidence>
<dbReference type="SUPFAM" id="SSF53448">
    <property type="entry name" value="Nucleotide-diphospho-sugar transferases"/>
    <property type="match status" value="1"/>
</dbReference>
<dbReference type="Proteomes" id="UP000245488">
    <property type="component" value="Chromosome"/>
</dbReference>
<dbReference type="PANTHER" id="PTHR48090">
    <property type="entry name" value="UNDECAPRENYL-PHOSPHATE 4-DEOXY-4-FORMAMIDO-L-ARABINOSE TRANSFERASE-RELATED"/>
    <property type="match status" value="1"/>
</dbReference>
<keyword evidence="1" id="KW-1133">Transmembrane helix</keyword>
<dbReference type="AlphaFoldDB" id="A0A317FYV7"/>
<gene>
    <name evidence="3" type="ORF">CPT75_03315</name>
</gene>
<dbReference type="InterPro" id="IPR029044">
    <property type="entry name" value="Nucleotide-diphossugar_trans"/>
</dbReference>
<evidence type="ECO:0000259" key="2">
    <source>
        <dbReference type="Pfam" id="PF00535"/>
    </source>
</evidence>
<sequence>MDNKEKNFASAIIYVHNAEYRIEEFLKEIIHIMEDNFEHSEIICVNDCSDDRSVDIIKKCSDMVSGTSISVINMSHFHGLELAMDAGMDLSIGDFVFEFDNTILDFDQDNVMKVYRRSLQGFDIVSASPDRKTRFSSRLFYKVFDRFSDTSYQMTTESFRVLSRRVINRISSMNKTIPYRKAVYANCGLKTDNIKYSPKIFAVETSDKREKKYRSGLAADALILFTDLGYSFAKGMTALMMLISVFMVLYAIVIFATGHPVEGWTTTILFLAVAFLGLFGILTIIIKYLQLIVDLVFKRKHYNFESIEKLTK</sequence>
<organism evidence="3 4">
    <name type="scientific">Butyrivibrio fibrisolvens</name>
    <dbReference type="NCBI Taxonomy" id="831"/>
    <lineage>
        <taxon>Bacteria</taxon>
        <taxon>Bacillati</taxon>
        <taxon>Bacillota</taxon>
        <taxon>Clostridia</taxon>
        <taxon>Lachnospirales</taxon>
        <taxon>Lachnospiraceae</taxon>
        <taxon>Butyrivibrio</taxon>
    </lineage>
</organism>
<accession>A0A317FYV7</accession>
<dbReference type="GO" id="GO:0016740">
    <property type="term" value="F:transferase activity"/>
    <property type="evidence" value="ECO:0007669"/>
    <property type="project" value="UniProtKB-KW"/>
</dbReference>
<dbReference type="EMBL" id="NXNG01000001">
    <property type="protein sequence ID" value="PWT26216.1"/>
    <property type="molecule type" value="Genomic_DNA"/>
</dbReference>
<evidence type="ECO:0000256" key="1">
    <source>
        <dbReference type="SAM" id="Phobius"/>
    </source>
</evidence>
<keyword evidence="3" id="KW-0808">Transferase</keyword>
<evidence type="ECO:0000313" key="4">
    <source>
        <dbReference type="Proteomes" id="UP000245488"/>
    </source>
</evidence>
<dbReference type="GO" id="GO:0005886">
    <property type="term" value="C:plasma membrane"/>
    <property type="evidence" value="ECO:0007669"/>
    <property type="project" value="TreeGrafter"/>
</dbReference>
<name>A0A317FYV7_BUTFI</name>
<dbReference type="InterPro" id="IPR050256">
    <property type="entry name" value="Glycosyltransferase_2"/>
</dbReference>
<keyword evidence="4" id="KW-1185">Reference proteome</keyword>
<comment type="caution">
    <text evidence="3">The sequence shown here is derived from an EMBL/GenBank/DDBJ whole genome shotgun (WGS) entry which is preliminary data.</text>
</comment>
<feature type="domain" description="Glycosyltransferase 2-like" evidence="2">
    <location>
        <begin position="10"/>
        <end position="101"/>
    </location>
</feature>
<dbReference type="Gene3D" id="3.90.550.10">
    <property type="entry name" value="Spore Coat Polysaccharide Biosynthesis Protein SpsA, Chain A"/>
    <property type="match status" value="1"/>
</dbReference>
<feature type="transmembrane region" description="Helical" evidence="1">
    <location>
        <begin position="238"/>
        <end position="256"/>
    </location>
</feature>